<dbReference type="SUPFAM" id="SSF48371">
    <property type="entry name" value="ARM repeat"/>
    <property type="match status" value="1"/>
</dbReference>
<accession>A0A7J6UWU3</accession>
<evidence type="ECO:0000313" key="1">
    <source>
        <dbReference type="EMBL" id="KAF5176660.1"/>
    </source>
</evidence>
<dbReference type="PANTHER" id="PTHR13109:SF7">
    <property type="entry name" value="NEUROCHONDRIN"/>
    <property type="match status" value="1"/>
</dbReference>
<gene>
    <name evidence="1" type="ORF">FRX31_033752</name>
</gene>
<dbReference type="Pfam" id="PF05536">
    <property type="entry name" value="Neurochondrin"/>
    <property type="match status" value="1"/>
</dbReference>
<evidence type="ECO:0000313" key="2">
    <source>
        <dbReference type="Proteomes" id="UP000554482"/>
    </source>
</evidence>
<name>A0A7J6UWU3_THATH</name>
<comment type="caution">
    <text evidence="1">The sequence shown here is derived from an EMBL/GenBank/DDBJ whole genome shotgun (WGS) entry which is preliminary data.</text>
</comment>
<dbReference type="PANTHER" id="PTHR13109">
    <property type="entry name" value="NEUROCHONDRIN"/>
    <property type="match status" value="1"/>
</dbReference>
<dbReference type="OrthoDB" id="8962942at2759"/>
<dbReference type="EMBL" id="JABWDY010042422">
    <property type="protein sequence ID" value="KAF5176660.1"/>
    <property type="molecule type" value="Genomic_DNA"/>
</dbReference>
<reference evidence="1 2" key="1">
    <citation type="submission" date="2020-06" db="EMBL/GenBank/DDBJ databases">
        <title>Transcriptomic and genomic resources for Thalictrum thalictroides and T. hernandezii: Facilitating candidate gene discovery in an emerging model plant lineage.</title>
        <authorList>
            <person name="Arias T."/>
            <person name="Riano-Pachon D.M."/>
            <person name="Di Stilio V.S."/>
        </authorList>
    </citation>
    <scope>NUCLEOTIDE SEQUENCE [LARGE SCALE GENOMIC DNA]</scope>
    <source>
        <strain evidence="2">cv. WT478/WT964</strain>
        <tissue evidence="1">Leaves</tissue>
    </source>
</reference>
<dbReference type="AlphaFoldDB" id="A0A7J6UWU3"/>
<protein>
    <submittedName>
        <fullName evidence="1">Neurochondrin</fullName>
    </submittedName>
</protein>
<sequence>FGENLFCSSTVEHLNFPFVVHLHRTVEQSAGMEECLKLLKGERDEQRLAGLLLATKFCKGDDHASIQRVYEAVGTRFLDRLLKTGMGVVGVVESSDRDAYLQLSVTVLAAISRVPEIACSKDIVSKIPYILDILKKGSGPSIVDECYEFLFLVATTSEDGLAAFYESGGMNILSSHMSSVPDGSHPLELAMRLLQSMLSKLPLDSLYNAYPYELSLMVATIARQFALLHNALKFEALSLLSTLLSSKYAAPLHDALRSMSNEIWSAYLRVGIGAILQNRVASTEKLQALILADILMSILGEKWLIDQTTLPGERDCLPADRCLLLVLESSRIEVAVLLNELAYLKYEATNTSAEDILLKRRNLSIAFSLIEKIIKLISNVSEDKGSYIDERTIMKVISGLNETIGVVLNFLQDAKEHGQRKGDDLLASVRVVGSYLAESPFSCKEKIQELLEDILLIQGEDEPSPFYSVCFMLPMLCQITMDIEGCRMLVSNNGLNSIADCLVKLIDLNSLSVAEDYGTIFLACDTVMNVLLKKEKIAVQLDASKVVHLLIAFANWTDSISDSSVIMMASTICTLLLDSTSEKALLNHPDFKLNTLSSLARLVTRSLTTYGKDSMSESAESNRDLHDIITAGYTRWADRFPYIKEAVKAEYGG</sequence>
<dbReference type="InterPro" id="IPR016024">
    <property type="entry name" value="ARM-type_fold"/>
</dbReference>
<dbReference type="InterPro" id="IPR008709">
    <property type="entry name" value="Neurochondrin"/>
</dbReference>
<proteinExistence type="predicted"/>
<organism evidence="1 2">
    <name type="scientific">Thalictrum thalictroides</name>
    <name type="common">Rue-anemone</name>
    <name type="synonym">Anemone thalictroides</name>
    <dbReference type="NCBI Taxonomy" id="46969"/>
    <lineage>
        <taxon>Eukaryota</taxon>
        <taxon>Viridiplantae</taxon>
        <taxon>Streptophyta</taxon>
        <taxon>Embryophyta</taxon>
        <taxon>Tracheophyta</taxon>
        <taxon>Spermatophyta</taxon>
        <taxon>Magnoliopsida</taxon>
        <taxon>Ranunculales</taxon>
        <taxon>Ranunculaceae</taxon>
        <taxon>Thalictroideae</taxon>
        <taxon>Thalictrum</taxon>
    </lineage>
</organism>
<feature type="non-terminal residue" evidence="1">
    <location>
        <position position="1"/>
    </location>
</feature>
<dbReference type="Proteomes" id="UP000554482">
    <property type="component" value="Unassembled WGS sequence"/>
</dbReference>
<keyword evidence="2" id="KW-1185">Reference proteome</keyword>